<proteinExistence type="predicted"/>
<evidence type="ECO:0000313" key="1">
    <source>
        <dbReference type="EMBL" id="GLI35859.1"/>
    </source>
</evidence>
<name>A0A9W6FVZ0_9BACT</name>
<protein>
    <recommendedName>
        <fullName evidence="3">Methionine synthase</fullName>
    </recommendedName>
</protein>
<organism evidence="1 2">
    <name type="scientific">Desulforhabdus amnigena</name>
    <dbReference type="NCBI Taxonomy" id="40218"/>
    <lineage>
        <taxon>Bacteria</taxon>
        <taxon>Pseudomonadati</taxon>
        <taxon>Thermodesulfobacteriota</taxon>
        <taxon>Syntrophobacteria</taxon>
        <taxon>Syntrophobacterales</taxon>
        <taxon>Syntrophobacteraceae</taxon>
        <taxon>Desulforhabdus</taxon>
    </lineage>
</organism>
<keyword evidence="2" id="KW-1185">Reference proteome</keyword>
<gene>
    <name evidence="1" type="ORF">DAMNIGENAA_32920</name>
</gene>
<dbReference type="AlphaFoldDB" id="A0A9W6FVZ0"/>
<evidence type="ECO:0000313" key="2">
    <source>
        <dbReference type="Proteomes" id="UP001144372"/>
    </source>
</evidence>
<dbReference type="Proteomes" id="UP001144372">
    <property type="component" value="Unassembled WGS sequence"/>
</dbReference>
<dbReference type="InterPro" id="IPR038071">
    <property type="entry name" value="UROD/MetE-like_sf"/>
</dbReference>
<accession>A0A9W6FVZ0</accession>
<dbReference type="SUPFAM" id="SSF51726">
    <property type="entry name" value="UROD/MetE-like"/>
    <property type="match status" value="1"/>
</dbReference>
<dbReference type="RefSeq" id="WP_281795947.1">
    <property type="nucleotide sequence ID" value="NZ_BSDR01000001.1"/>
</dbReference>
<dbReference type="EMBL" id="BSDR01000001">
    <property type="protein sequence ID" value="GLI35859.1"/>
    <property type="molecule type" value="Genomic_DNA"/>
</dbReference>
<comment type="caution">
    <text evidence="1">The sequence shown here is derived from an EMBL/GenBank/DDBJ whole genome shotgun (WGS) entry which is preliminary data.</text>
</comment>
<reference evidence="1" key="1">
    <citation type="submission" date="2022-12" db="EMBL/GenBank/DDBJ databases">
        <title>Reference genome sequencing for broad-spectrum identification of bacterial and archaeal isolates by mass spectrometry.</title>
        <authorList>
            <person name="Sekiguchi Y."/>
            <person name="Tourlousse D.M."/>
        </authorList>
    </citation>
    <scope>NUCLEOTIDE SEQUENCE</scope>
    <source>
        <strain evidence="1">ASRB1</strain>
    </source>
</reference>
<evidence type="ECO:0008006" key="3">
    <source>
        <dbReference type="Google" id="ProtNLM"/>
    </source>
</evidence>
<dbReference type="Gene3D" id="3.20.20.210">
    <property type="match status" value="1"/>
</dbReference>
<sequence length="356" mass="40243">MRQDWLASASATLVGSMPHTDRSKVIDLILREIPEIPVWPQLPAFQAEQMMIQYLEGLPGLSTLEGRTCIQTDAPEFEEQLYAFYEEYLEVEGETRSLDDSRFQLGPETGKTFFRFLEALAAKRSRLRAVKGQVVGPFTLLTSLKDQQDRPTLYDDRLQDAVAKHLAMKAKWQIRRLNAFGCPVIIFLDEPALAGFGSSAFISVSCELIQQLLKEVVDVIHQEGALAGVHVCANTDWLLAFDADMDIINFDSYNYFEKFALYRENFLKFMKEGRTVAWGMVPTSDIAAIERETAQNLADRWLKELEQLVSPEVSLQKILSQSLFTPSCGCGSLPEPMAERVVQLTRELSTIMKSQL</sequence>